<reference evidence="2" key="1">
    <citation type="submission" date="2020-10" db="EMBL/GenBank/DDBJ databases">
        <authorList>
            <person name="Gilroy R."/>
        </authorList>
    </citation>
    <scope>NUCLEOTIDE SEQUENCE</scope>
    <source>
        <strain evidence="2">CHK184-25365</strain>
    </source>
</reference>
<organism evidence="2 3">
    <name type="scientific">Candidatus Egerieicola pullicola</name>
    <dbReference type="NCBI Taxonomy" id="2840775"/>
    <lineage>
        <taxon>Bacteria</taxon>
        <taxon>Bacillati</taxon>
        <taxon>Bacillota</taxon>
        <taxon>Clostridia</taxon>
        <taxon>Eubacteriales</taxon>
        <taxon>Oscillospiraceae</taxon>
        <taxon>Oscillospiraceae incertae sedis</taxon>
        <taxon>Candidatus Egerieicola</taxon>
    </lineage>
</organism>
<dbReference type="AlphaFoldDB" id="A0A9D1AJR2"/>
<dbReference type="InterPro" id="IPR017918">
    <property type="entry name" value="N-reg_PII_CS"/>
</dbReference>
<comment type="similarity">
    <text evidence="1">Belongs to the P(II) protein family.</text>
</comment>
<dbReference type="SMART" id="SM00938">
    <property type="entry name" value="P-II"/>
    <property type="match status" value="1"/>
</dbReference>
<dbReference type="EMBL" id="DVGY01000110">
    <property type="protein sequence ID" value="HIR41168.1"/>
    <property type="molecule type" value="Genomic_DNA"/>
</dbReference>
<accession>A0A9D1AJR2</accession>
<proteinExistence type="inferred from homology"/>
<dbReference type="GO" id="GO:0005524">
    <property type="term" value="F:ATP binding"/>
    <property type="evidence" value="ECO:0007669"/>
    <property type="project" value="TreeGrafter"/>
</dbReference>
<dbReference type="GO" id="GO:0006808">
    <property type="term" value="P:regulation of nitrogen utilization"/>
    <property type="evidence" value="ECO:0007669"/>
    <property type="project" value="InterPro"/>
</dbReference>
<dbReference type="PROSITE" id="PS51343">
    <property type="entry name" value="PII_GLNB_DOM"/>
    <property type="match status" value="1"/>
</dbReference>
<dbReference type="GO" id="GO:0030234">
    <property type="term" value="F:enzyme regulator activity"/>
    <property type="evidence" value="ECO:0007669"/>
    <property type="project" value="InterPro"/>
</dbReference>
<evidence type="ECO:0000313" key="3">
    <source>
        <dbReference type="Proteomes" id="UP000886749"/>
    </source>
</evidence>
<dbReference type="Proteomes" id="UP000886749">
    <property type="component" value="Unassembled WGS sequence"/>
</dbReference>
<evidence type="ECO:0000313" key="2">
    <source>
        <dbReference type="EMBL" id="HIR41168.1"/>
    </source>
</evidence>
<dbReference type="InterPro" id="IPR011322">
    <property type="entry name" value="N-reg_PII-like_a/b"/>
</dbReference>
<sequence length="118" mass="13287">MMYKVEAIVREEKLEDIKAALDKIEVNGVTVSQVMGFGVQRGYHSVVRGQEVDVMMQPKIKFEIVVSSEEWKDKTVKALMEEAKTGEIGDGKIFVYEIKEAIKIRTGETGYDALQSTI</sequence>
<dbReference type="PANTHER" id="PTHR30115:SF11">
    <property type="entry name" value="NITROGEN REGULATORY PROTEIN P-II HOMOLOG"/>
    <property type="match status" value="1"/>
</dbReference>
<dbReference type="Gene3D" id="3.30.70.120">
    <property type="match status" value="1"/>
</dbReference>
<dbReference type="PROSITE" id="PS00638">
    <property type="entry name" value="PII_GLNB_CTER"/>
    <property type="match status" value="1"/>
</dbReference>
<comment type="caution">
    <text evidence="2">The sequence shown here is derived from an EMBL/GenBank/DDBJ whole genome shotgun (WGS) entry which is preliminary data.</text>
</comment>
<evidence type="ECO:0000256" key="1">
    <source>
        <dbReference type="RuleBase" id="RU003936"/>
    </source>
</evidence>
<reference evidence="2" key="2">
    <citation type="journal article" date="2021" name="PeerJ">
        <title>Extensive microbial diversity within the chicken gut microbiome revealed by metagenomics and culture.</title>
        <authorList>
            <person name="Gilroy R."/>
            <person name="Ravi A."/>
            <person name="Getino M."/>
            <person name="Pursley I."/>
            <person name="Horton D.L."/>
            <person name="Alikhan N.F."/>
            <person name="Baker D."/>
            <person name="Gharbi K."/>
            <person name="Hall N."/>
            <person name="Watson M."/>
            <person name="Adriaenssens E.M."/>
            <person name="Foster-Nyarko E."/>
            <person name="Jarju S."/>
            <person name="Secka A."/>
            <person name="Antonio M."/>
            <person name="Oren A."/>
            <person name="Chaudhuri R.R."/>
            <person name="La Ragione R."/>
            <person name="Hildebrand F."/>
            <person name="Pallen M.J."/>
        </authorList>
    </citation>
    <scope>NUCLEOTIDE SEQUENCE</scope>
    <source>
        <strain evidence="2">CHK184-25365</strain>
    </source>
</reference>
<dbReference type="InterPro" id="IPR002187">
    <property type="entry name" value="N-reg_PII"/>
</dbReference>
<name>A0A9D1AJR2_9FIRM</name>
<protein>
    <submittedName>
        <fullName evidence="2">P-II family nitrogen regulator</fullName>
    </submittedName>
</protein>
<dbReference type="SUPFAM" id="SSF54913">
    <property type="entry name" value="GlnB-like"/>
    <property type="match status" value="1"/>
</dbReference>
<dbReference type="InterPro" id="IPR015867">
    <property type="entry name" value="N-reg_PII/ATP_PRibTrfase_C"/>
</dbReference>
<dbReference type="PRINTS" id="PR00340">
    <property type="entry name" value="PIIGLNB"/>
</dbReference>
<dbReference type="PANTHER" id="PTHR30115">
    <property type="entry name" value="NITROGEN REGULATORY PROTEIN P-II"/>
    <property type="match status" value="1"/>
</dbReference>
<dbReference type="GO" id="GO:0005829">
    <property type="term" value="C:cytosol"/>
    <property type="evidence" value="ECO:0007669"/>
    <property type="project" value="TreeGrafter"/>
</dbReference>
<dbReference type="Pfam" id="PF00543">
    <property type="entry name" value="P-II"/>
    <property type="match status" value="1"/>
</dbReference>
<gene>
    <name evidence="2" type="ORF">IAB36_05015</name>
</gene>